<gene>
    <name evidence="1" type="ORF">Vadar_020586</name>
</gene>
<evidence type="ECO:0000313" key="2">
    <source>
        <dbReference type="Proteomes" id="UP000828048"/>
    </source>
</evidence>
<keyword evidence="2" id="KW-1185">Reference proteome</keyword>
<name>A0ACB7YN67_9ERIC</name>
<proteinExistence type="predicted"/>
<dbReference type="EMBL" id="CM037161">
    <property type="protein sequence ID" value="KAH7855041.1"/>
    <property type="molecule type" value="Genomic_DNA"/>
</dbReference>
<comment type="caution">
    <text evidence="1">The sequence shown here is derived from an EMBL/GenBank/DDBJ whole genome shotgun (WGS) entry which is preliminary data.</text>
</comment>
<protein>
    <submittedName>
        <fullName evidence="1">Uncharacterized protein</fullName>
    </submittedName>
</protein>
<evidence type="ECO:0000313" key="1">
    <source>
        <dbReference type="EMBL" id="KAH7855041.1"/>
    </source>
</evidence>
<accession>A0ACB7YN67</accession>
<sequence length="184" mass="21325">MMIRNLLQHPEFPAFRQGWVPEDIRETFFKCTRWQLEETMDPINCPYHYFCDSTNPAEKNDIKYAFYSASTISGILHASLYLDSTILPFYTGFDALVSSTFSVVGTICVSTICRLSKEYERAAKLIKTVLENLALSGLFVLICLHVIRKACTWLKEWNSRLIIFIVKRGPHSCKWNRKIVWDNG</sequence>
<organism evidence="1 2">
    <name type="scientific">Vaccinium darrowii</name>
    <dbReference type="NCBI Taxonomy" id="229202"/>
    <lineage>
        <taxon>Eukaryota</taxon>
        <taxon>Viridiplantae</taxon>
        <taxon>Streptophyta</taxon>
        <taxon>Embryophyta</taxon>
        <taxon>Tracheophyta</taxon>
        <taxon>Spermatophyta</taxon>
        <taxon>Magnoliopsida</taxon>
        <taxon>eudicotyledons</taxon>
        <taxon>Gunneridae</taxon>
        <taxon>Pentapetalae</taxon>
        <taxon>asterids</taxon>
        <taxon>Ericales</taxon>
        <taxon>Ericaceae</taxon>
        <taxon>Vaccinioideae</taxon>
        <taxon>Vaccinieae</taxon>
        <taxon>Vaccinium</taxon>
    </lineage>
</organism>
<reference evidence="1 2" key="1">
    <citation type="journal article" date="2021" name="Hortic Res">
        <title>High-quality reference genome and annotation aids understanding of berry development for evergreen blueberry (Vaccinium darrowii).</title>
        <authorList>
            <person name="Yu J."/>
            <person name="Hulse-Kemp A.M."/>
            <person name="Babiker E."/>
            <person name="Staton M."/>
        </authorList>
    </citation>
    <scope>NUCLEOTIDE SEQUENCE [LARGE SCALE GENOMIC DNA]</scope>
    <source>
        <strain evidence="2">cv. NJ 8807/NJ 8810</strain>
        <tissue evidence="1">Young leaf</tissue>
    </source>
</reference>
<dbReference type="Proteomes" id="UP000828048">
    <property type="component" value="Chromosome 11"/>
</dbReference>